<dbReference type="AlphaFoldDB" id="E3BIE1"/>
<evidence type="ECO:0000256" key="23">
    <source>
        <dbReference type="RuleBase" id="RU362081"/>
    </source>
</evidence>
<evidence type="ECO:0000256" key="4">
    <source>
        <dbReference type="ARBA" id="ARBA00015102"/>
    </source>
</evidence>
<dbReference type="PRINTS" id="PR00119">
    <property type="entry name" value="CATATPASE"/>
</dbReference>
<dbReference type="GO" id="GO:0140581">
    <property type="term" value="F:P-type monovalent copper transporter activity"/>
    <property type="evidence" value="ECO:0007669"/>
    <property type="project" value="UniProtKB-EC"/>
</dbReference>
<feature type="transmembrane region" description="Helical" evidence="23">
    <location>
        <begin position="844"/>
        <end position="863"/>
    </location>
</feature>
<dbReference type="Proteomes" id="UP000002943">
    <property type="component" value="Unassembled WGS sequence"/>
</dbReference>
<dbReference type="SFLD" id="SFLDG00002">
    <property type="entry name" value="C1.7:_P-type_atpase_like"/>
    <property type="match status" value="1"/>
</dbReference>
<evidence type="ECO:0000256" key="8">
    <source>
        <dbReference type="ARBA" id="ARBA00022692"/>
    </source>
</evidence>
<dbReference type="InterPro" id="IPR059000">
    <property type="entry name" value="ATPase_P-type_domA"/>
</dbReference>
<feature type="transmembrane region" description="Helical" evidence="23">
    <location>
        <begin position="255"/>
        <end position="277"/>
    </location>
</feature>
<dbReference type="InterPro" id="IPR036163">
    <property type="entry name" value="HMA_dom_sf"/>
</dbReference>
<dbReference type="EMBL" id="AEIU01000063">
    <property type="protein sequence ID" value="EFP97149.1"/>
    <property type="molecule type" value="Genomic_DNA"/>
</dbReference>
<feature type="transmembrane region" description="Helical" evidence="23">
    <location>
        <begin position="531"/>
        <end position="554"/>
    </location>
</feature>
<evidence type="ECO:0000256" key="24">
    <source>
        <dbReference type="SAM" id="MobiDB-lite"/>
    </source>
</evidence>
<dbReference type="FunFam" id="2.70.150.10:FF:000020">
    <property type="entry name" value="Copper-exporting P-type ATPase A"/>
    <property type="match status" value="1"/>
</dbReference>
<dbReference type="PANTHER" id="PTHR43520:SF6">
    <property type="entry name" value="COPPER-EXPORTING P-TYPE ATPASE"/>
    <property type="match status" value="1"/>
</dbReference>
<keyword evidence="7" id="KW-0597">Phosphoprotein</keyword>
<evidence type="ECO:0000256" key="17">
    <source>
        <dbReference type="ARBA" id="ARBA00023008"/>
    </source>
</evidence>
<keyword evidence="10" id="KW-0677">Repeat</keyword>
<dbReference type="GO" id="GO:0060003">
    <property type="term" value="P:copper ion export"/>
    <property type="evidence" value="ECO:0007669"/>
    <property type="project" value="UniProtKB-ARBA"/>
</dbReference>
<evidence type="ECO:0000256" key="2">
    <source>
        <dbReference type="ARBA" id="ARBA00006024"/>
    </source>
</evidence>
<dbReference type="SFLD" id="SFLDF00027">
    <property type="entry name" value="p-type_atpase"/>
    <property type="match status" value="1"/>
</dbReference>
<feature type="transmembrane region" description="Helical" evidence="23">
    <location>
        <begin position="317"/>
        <end position="339"/>
    </location>
</feature>
<dbReference type="SUPFAM" id="SSF55008">
    <property type="entry name" value="HMA, heavy metal-associated domain"/>
    <property type="match status" value="3"/>
</dbReference>
<evidence type="ECO:0000256" key="15">
    <source>
        <dbReference type="ARBA" id="ARBA00022967"/>
    </source>
</evidence>
<dbReference type="CDD" id="cd00371">
    <property type="entry name" value="HMA"/>
    <property type="match status" value="1"/>
</dbReference>
<dbReference type="InterPro" id="IPR027256">
    <property type="entry name" value="P-typ_ATPase_IB"/>
</dbReference>
<keyword evidence="14" id="KW-0460">Magnesium</keyword>
<dbReference type="SUPFAM" id="SSF81665">
    <property type="entry name" value="Calcium ATPase, transmembrane domain M"/>
    <property type="match status" value="1"/>
</dbReference>
<dbReference type="InterPro" id="IPR018303">
    <property type="entry name" value="ATPase_P-typ_P_site"/>
</dbReference>
<dbReference type="Pfam" id="PF00122">
    <property type="entry name" value="E1-E2_ATPase"/>
    <property type="match status" value="1"/>
</dbReference>
<keyword evidence="18" id="KW-0406">Ion transport</keyword>
<dbReference type="InterPro" id="IPR023299">
    <property type="entry name" value="ATPase_P-typ_cyto_dom_N"/>
</dbReference>
<dbReference type="SUPFAM" id="SSF56784">
    <property type="entry name" value="HAD-like"/>
    <property type="match status" value="1"/>
</dbReference>
<dbReference type="GO" id="GO:0043682">
    <property type="term" value="F:P-type divalent copper transporter activity"/>
    <property type="evidence" value="ECO:0007669"/>
    <property type="project" value="TreeGrafter"/>
</dbReference>
<dbReference type="Pfam" id="PF00702">
    <property type="entry name" value="Hydrolase"/>
    <property type="match status" value="1"/>
</dbReference>
<dbReference type="InterPro" id="IPR023214">
    <property type="entry name" value="HAD_sf"/>
</dbReference>
<dbReference type="GO" id="GO:0005507">
    <property type="term" value="F:copper ion binding"/>
    <property type="evidence" value="ECO:0007669"/>
    <property type="project" value="TreeGrafter"/>
</dbReference>
<dbReference type="NCBIfam" id="TIGR01525">
    <property type="entry name" value="ATPase-IB_hvy"/>
    <property type="match status" value="1"/>
</dbReference>
<dbReference type="InterPro" id="IPR036412">
    <property type="entry name" value="HAD-like_sf"/>
</dbReference>
<evidence type="ECO:0000256" key="10">
    <source>
        <dbReference type="ARBA" id="ARBA00022737"/>
    </source>
</evidence>
<evidence type="ECO:0000256" key="22">
    <source>
        <dbReference type="ARBA" id="ARBA00049289"/>
    </source>
</evidence>
<evidence type="ECO:0000256" key="14">
    <source>
        <dbReference type="ARBA" id="ARBA00022842"/>
    </source>
</evidence>
<feature type="transmembrane region" description="Helical" evidence="23">
    <location>
        <begin position="869"/>
        <end position="887"/>
    </location>
</feature>
<keyword evidence="19 23" id="KW-0472">Membrane</keyword>
<evidence type="ECO:0000256" key="6">
    <source>
        <dbReference type="ARBA" id="ARBA00022475"/>
    </source>
</evidence>
<dbReference type="InterPro" id="IPR008250">
    <property type="entry name" value="ATPase_P-typ_transduc_dom_A_sf"/>
</dbReference>
<evidence type="ECO:0000256" key="12">
    <source>
        <dbReference type="ARBA" id="ARBA00022796"/>
    </source>
</evidence>
<evidence type="ECO:0000256" key="11">
    <source>
        <dbReference type="ARBA" id="ARBA00022741"/>
    </source>
</evidence>
<dbReference type="GO" id="GO:0055070">
    <property type="term" value="P:copper ion homeostasis"/>
    <property type="evidence" value="ECO:0007669"/>
    <property type="project" value="TreeGrafter"/>
</dbReference>
<dbReference type="SUPFAM" id="SSF81653">
    <property type="entry name" value="Calcium ATPase, transduction domain A"/>
    <property type="match status" value="1"/>
</dbReference>
<dbReference type="Gene3D" id="2.70.150.10">
    <property type="entry name" value="Calcium-transporting ATPase, cytoplasmic transduction domain A"/>
    <property type="match status" value="1"/>
</dbReference>
<dbReference type="SFLD" id="SFLDS00003">
    <property type="entry name" value="Haloacid_Dehalogenase"/>
    <property type="match status" value="1"/>
</dbReference>
<comment type="caution">
    <text evidence="26">The sequence shown here is derived from an EMBL/GenBank/DDBJ whole genome shotgun (WGS) entry which is preliminary data.</text>
</comment>
<evidence type="ECO:0000256" key="18">
    <source>
        <dbReference type="ARBA" id="ARBA00023065"/>
    </source>
</evidence>
<evidence type="ECO:0000256" key="3">
    <source>
        <dbReference type="ARBA" id="ARBA00012517"/>
    </source>
</evidence>
<organism evidence="26 27">
    <name type="scientific">Vibrio caribbeanicus ATCC BAA-2122</name>
    <dbReference type="NCBI Taxonomy" id="796620"/>
    <lineage>
        <taxon>Bacteria</taxon>
        <taxon>Pseudomonadati</taxon>
        <taxon>Pseudomonadota</taxon>
        <taxon>Gammaproteobacteria</taxon>
        <taxon>Vibrionales</taxon>
        <taxon>Vibrionaceae</taxon>
        <taxon>Vibrio</taxon>
    </lineage>
</organism>
<evidence type="ECO:0000256" key="13">
    <source>
        <dbReference type="ARBA" id="ARBA00022840"/>
    </source>
</evidence>
<keyword evidence="12" id="KW-0187">Copper transport</keyword>
<proteinExistence type="inferred from homology"/>
<keyword evidence="15" id="KW-1278">Translocase</keyword>
<feature type="transmembrane region" description="Helical" evidence="23">
    <location>
        <begin position="283"/>
        <end position="305"/>
    </location>
</feature>
<evidence type="ECO:0000256" key="9">
    <source>
        <dbReference type="ARBA" id="ARBA00022723"/>
    </source>
</evidence>
<dbReference type="Pfam" id="PF00403">
    <property type="entry name" value="HMA"/>
    <property type="match status" value="1"/>
</dbReference>
<keyword evidence="27" id="KW-1185">Reference proteome</keyword>
<dbReference type="GO" id="GO:0005524">
    <property type="term" value="F:ATP binding"/>
    <property type="evidence" value="ECO:0007669"/>
    <property type="project" value="UniProtKB-UniRule"/>
</dbReference>
<dbReference type="GO" id="GO:0005886">
    <property type="term" value="C:plasma membrane"/>
    <property type="evidence" value="ECO:0007669"/>
    <property type="project" value="UniProtKB-SubCell"/>
</dbReference>
<evidence type="ECO:0000256" key="19">
    <source>
        <dbReference type="ARBA" id="ARBA00023136"/>
    </source>
</evidence>
<dbReference type="InterPro" id="IPR001757">
    <property type="entry name" value="P_typ_ATPase"/>
</dbReference>
<feature type="compositionally biased region" description="Polar residues" evidence="24">
    <location>
        <begin position="145"/>
        <end position="156"/>
    </location>
</feature>
<evidence type="ECO:0000256" key="21">
    <source>
        <dbReference type="ARBA" id="ARBA00033239"/>
    </source>
</evidence>
<protein>
    <recommendedName>
        <fullName evidence="4">Copper-exporting P-type ATPase</fullName>
        <ecNumber evidence="3">7.2.2.8</ecNumber>
    </recommendedName>
    <alternativeName>
        <fullName evidence="20">Copper-exporting P-type ATPase A</fullName>
    </alternativeName>
    <alternativeName>
        <fullName evidence="21">Cu(+)-exporting ATPase</fullName>
    </alternativeName>
</protein>
<keyword evidence="9 23" id="KW-0479">Metal-binding</keyword>
<dbReference type="GO" id="GO:0016887">
    <property type="term" value="F:ATP hydrolysis activity"/>
    <property type="evidence" value="ECO:0007669"/>
    <property type="project" value="InterPro"/>
</dbReference>
<accession>E3BIE1</accession>
<dbReference type="PROSITE" id="PS50846">
    <property type="entry name" value="HMA_2"/>
    <property type="match status" value="1"/>
</dbReference>
<dbReference type="PROSITE" id="PS00154">
    <property type="entry name" value="ATPASE_E1_E2"/>
    <property type="match status" value="1"/>
</dbReference>
<dbReference type="Gene3D" id="3.40.1110.10">
    <property type="entry name" value="Calcium-transporting ATPase, cytoplasmic domain N"/>
    <property type="match status" value="1"/>
</dbReference>
<keyword evidence="8 23" id="KW-0812">Transmembrane</keyword>
<feature type="transmembrane region" description="Helical" evidence="23">
    <location>
        <begin position="503"/>
        <end position="525"/>
    </location>
</feature>
<keyword evidence="6 23" id="KW-1003">Cell membrane</keyword>
<keyword evidence="5" id="KW-0813">Transport</keyword>
<dbReference type="OrthoDB" id="9814270at2"/>
<gene>
    <name evidence="26" type="ORF">VIBC2010_08937</name>
</gene>
<evidence type="ECO:0000256" key="5">
    <source>
        <dbReference type="ARBA" id="ARBA00022448"/>
    </source>
</evidence>
<dbReference type="InterPro" id="IPR023298">
    <property type="entry name" value="ATPase_P-typ_TM_dom_sf"/>
</dbReference>
<feature type="domain" description="HMA" evidence="25">
    <location>
        <begin position="161"/>
        <end position="228"/>
    </location>
</feature>
<evidence type="ECO:0000256" key="16">
    <source>
        <dbReference type="ARBA" id="ARBA00022989"/>
    </source>
</evidence>
<dbReference type="Gene3D" id="3.40.50.1000">
    <property type="entry name" value="HAD superfamily/HAD-like"/>
    <property type="match status" value="1"/>
</dbReference>
<evidence type="ECO:0000256" key="7">
    <source>
        <dbReference type="ARBA" id="ARBA00022553"/>
    </source>
</evidence>
<dbReference type="EC" id="7.2.2.8" evidence="3"/>
<keyword evidence="13 23" id="KW-0067">ATP-binding</keyword>
<dbReference type="NCBIfam" id="TIGR01511">
    <property type="entry name" value="ATPase-IB1_Cu"/>
    <property type="match status" value="1"/>
</dbReference>
<dbReference type="STRING" id="796620.VIBC2010_08937"/>
<comment type="catalytic activity">
    <reaction evidence="22">
        <text>Cu(+)(in) + ATP + H2O = Cu(+)(out) + ADP + phosphate + H(+)</text>
        <dbReference type="Rhea" id="RHEA:25792"/>
        <dbReference type="ChEBI" id="CHEBI:15377"/>
        <dbReference type="ChEBI" id="CHEBI:15378"/>
        <dbReference type="ChEBI" id="CHEBI:30616"/>
        <dbReference type="ChEBI" id="CHEBI:43474"/>
        <dbReference type="ChEBI" id="CHEBI:49552"/>
        <dbReference type="ChEBI" id="CHEBI:456216"/>
        <dbReference type="EC" id="7.2.2.8"/>
    </reaction>
</comment>
<dbReference type="eggNOG" id="COG2217">
    <property type="taxonomic scope" value="Bacteria"/>
</dbReference>
<keyword evidence="17" id="KW-0186">Copper</keyword>
<dbReference type="PROSITE" id="PS01047">
    <property type="entry name" value="HMA_1"/>
    <property type="match status" value="1"/>
</dbReference>
<dbReference type="RefSeq" id="WP_009600773.1">
    <property type="nucleotide sequence ID" value="NZ_AEIU01000063.1"/>
</dbReference>
<sequence length="903" mass="96956">MTSFNIPISGLTCNHCIKKLENALLNNHNIVIEHISKTSLSINTDSSLTELITTIEQQGYSAGQYYCFHLEGLKCGKCVSKLEQELLKSSENRVLHLSTNKLEIISLAKQNRIIETVESTGYQAVLDSHSLATPTSKVTPEAPQKQDNSCSPETQPNETMNKIHLLISGMTCASCVASVEKALLSLEPITSAQINLAENSAFITSKISKIELKNQLYQAVESAGYRAEYLDGISELEQKNITQQQTEQTQHKKNAILGLAVGAPLMMWGILGGNMMIRNSQDQLAWGAIAILSFILLSTAGRYYFLNAWQALTHKRATMDTLVAMGTGAAWLYSTLVIISPTLFPAISRHVYFEASAMIIGLISLGHYIESKAKAGTTRSIQALINLQPNTATQIINGVDKKINIEDVLVGMQLRIKPGEKVPTDAVVISGVTYVDESMLTGESMPVVKKTGDKVAAGTLNQDGSLVVEASSLGRDSLLSRIIELVRQAQSSKPKIAKLADQISAIFVPTVILIACCSALVWYIFGPEPKLSYMLVVTTTVLIIACPCALGLATPLSVTAGIGKAAEMGILIRDADVLQTANNIDTVVFDKTGTLTEGKPQVQKIYSFNYDQYELIKMAASVEQNSEHPLARAIVTEAKCDNLPKSDNFYSLPGKGVFATIDRQSVAIVSSNYAREQQWSLTKVHTILNQCTSKAWTPVVVAIEGQVVGIIAISDTIKPEAKKAISVLKQRGITPIILTGDNQTVATAIAEEIGIKQVIAEVLPDGKATHILALQQQGYKVAMVGDGINDAPALASSDVGIAMGSGSDAALESAQITLLNSSPLAVLHAIEISQATLRNMKQNLFGAFIYNSLSIPIAAGALYPSLGFLLSPVVAGAAMAISSITVVSNANRLRNIKITSRST</sequence>
<dbReference type="Gene3D" id="3.30.70.100">
    <property type="match status" value="3"/>
</dbReference>
<dbReference type="InterPro" id="IPR017969">
    <property type="entry name" value="Heavy-metal-associated_CS"/>
</dbReference>
<feature type="region of interest" description="Disordered" evidence="24">
    <location>
        <begin position="133"/>
        <end position="156"/>
    </location>
</feature>
<evidence type="ECO:0000313" key="26">
    <source>
        <dbReference type="EMBL" id="EFP97149.1"/>
    </source>
</evidence>
<evidence type="ECO:0000256" key="1">
    <source>
        <dbReference type="ARBA" id="ARBA00004651"/>
    </source>
</evidence>
<dbReference type="InterPro" id="IPR044492">
    <property type="entry name" value="P_typ_ATPase_HD_dom"/>
</dbReference>
<evidence type="ECO:0000313" key="27">
    <source>
        <dbReference type="Proteomes" id="UP000002943"/>
    </source>
</evidence>
<reference evidence="26 27" key="1">
    <citation type="journal article" date="2012" name="Int. J. Syst. Evol. Microbiol.">
        <title>Vibrio caribbeanicus sp. nov., isolated from the marine sponge Scleritoderma cyanea.</title>
        <authorList>
            <person name="Hoffmann M."/>
            <person name="Monday S.R."/>
            <person name="Allard M.W."/>
            <person name="Strain E.A."/>
            <person name="Whittaker P."/>
            <person name="Naum M."/>
            <person name="McCarthy P.J."/>
            <person name="Lopez J.V."/>
            <person name="Fischer M."/>
            <person name="Brown E.W."/>
        </authorList>
    </citation>
    <scope>NUCLEOTIDE SEQUENCE [LARGE SCALE GENOMIC DNA]</scope>
    <source>
        <strain evidence="26 27">ATCC BAA-2122</strain>
    </source>
</reference>
<keyword evidence="11 23" id="KW-0547">Nucleotide-binding</keyword>
<keyword evidence="16 23" id="KW-1133">Transmembrane helix</keyword>
<comment type="subcellular location">
    <subcellularLocation>
        <location evidence="1">Cell membrane</location>
        <topology evidence="1">Multi-pass membrane protein</topology>
    </subcellularLocation>
</comment>
<evidence type="ECO:0000256" key="20">
    <source>
        <dbReference type="ARBA" id="ARBA00029719"/>
    </source>
</evidence>
<name>E3BIE1_9VIBR</name>
<comment type="similarity">
    <text evidence="2 23">Belongs to the cation transport ATPase (P-type) (TC 3.A.3) family. Type IB subfamily.</text>
</comment>
<dbReference type="NCBIfam" id="TIGR01494">
    <property type="entry name" value="ATPase_P-type"/>
    <property type="match status" value="1"/>
</dbReference>
<dbReference type="FunFam" id="3.30.70.100:FF:000001">
    <property type="entry name" value="ATPase copper transporting beta"/>
    <property type="match status" value="1"/>
</dbReference>
<evidence type="ECO:0000259" key="25">
    <source>
        <dbReference type="PROSITE" id="PS50846"/>
    </source>
</evidence>
<dbReference type="InterPro" id="IPR006121">
    <property type="entry name" value="HMA_dom"/>
</dbReference>
<dbReference type="PANTHER" id="PTHR43520">
    <property type="entry name" value="ATP7, ISOFORM B"/>
    <property type="match status" value="1"/>
</dbReference>
<dbReference type="CDD" id="cd02094">
    <property type="entry name" value="P-type_ATPase_Cu-like"/>
    <property type="match status" value="1"/>
</dbReference>